<sequence length="78" mass="8826">MANSRMFFSDFKSDKFWDARNVKHGGELMWLDLLMVDVNATINANRLATFRSRLTAGSMYSISGFDVCKPTGLPTLPY</sequence>
<dbReference type="AlphaFoldDB" id="A0A8S9M5U3"/>
<organism evidence="1">
    <name type="scientific">Brassica cretica</name>
    <name type="common">Mustard</name>
    <dbReference type="NCBI Taxonomy" id="69181"/>
    <lineage>
        <taxon>Eukaryota</taxon>
        <taxon>Viridiplantae</taxon>
        <taxon>Streptophyta</taxon>
        <taxon>Embryophyta</taxon>
        <taxon>Tracheophyta</taxon>
        <taxon>Spermatophyta</taxon>
        <taxon>Magnoliopsida</taxon>
        <taxon>eudicotyledons</taxon>
        <taxon>Gunneridae</taxon>
        <taxon>Pentapetalae</taxon>
        <taxon>rosids</taxon>
        <taxon>malvids</taxon>
        <taxon>Brassicales</taxon>
        <taxon>Brassicaceae</taxon>
        <taxon>Brassiceae</taxon>
        <taxon>Brassica</taxon>
    </lineage>
</organism>
<reference evidence="1" key="1">
    <citation type="submission" date="2019-12" db="EMBL/GenBank/DDBJ databases">
        <title>Genome sequencing and annotation of Brassica cretica.</title>
        <authorList>
            <person name="Studholme D.J."/>
            <person name="Sarris P.F."/>
        </authorList>
    </citation>
    <scope>NUCLEOTIDE SEQUENCE</scope>
    <source>
        <strain evidence="1">PFS-102/07</strain>
        <tissue evidence="1">Leaf</tissue>
    </source>
</reference>
<protein>
    <submittedName>
        <fullName evidence="1">Uncharacterized protein</fullName>
    </submittedName>
</protein>
<evidence type="ECO:0000313" key="1">
    <source>
        <dbReference type="EMBL" id="KAF2613291.1"/>
    </source>
</evidence>
<dbReference type="EMBL" id="QGKY02000089">
    <property type="protein sequence ID" value="KAF2613291.1"/>
    <property type="molecule type" value="Genomic_DNA"/>
</dbReference>
<accession>A0A8S9M5U3</accession>
<name>A0A8S9M5U3_BRACR</name>
<gene>
    <name evidence="1" type="ORF">F2Q70_00008458</name>
</gene>
<comment type="caution">
    <text evidence="1">The sequence shown here is derived from an EMBL/GenBank/DDBJ whole genome shotgun (WGS) entry which is preliminary data.</text>
</comment>
<proteinExistence type="predicted"/>